<dbReference type="InterPro" id="IPR006447">
    <property type="entry name" value="Myb_dom_plants"/>
</dbReference>
<dbReference type="GeneID" id="103704970"/>
<dbReference type="NCBIfam" id="TIGR01557">
    <property type="entry name" value="myb_SHAQKYF"/>
    <property type="match status" value="1"/>
</dbReference>
<evidence type="ECO:0000256" key="2">
    <source>
        <dbReference type="ARBA" id="ARBA00023015"/>
    </source>
</evidence>
<evidence type="ECO:0000313" key="9">
    <source>
        <dbReference type="RefSeq" id="XP_026659563.2"/>
    </source>
</evidence>
<dbReference type="GO" id="GO:0000976">
    <property type="term" value="F:transcription cis-regulatory region binding"/>
    <property type="evidence" value="ECO:0007669"/>
    <property type="project" value="TreeGrafter"/>
</dbReference>
<reference evidence="8" key="1">
    <citation type="journal article" date="2019" name="Nat. Commun.">
        <title>Genome-wide association mapping of date palm fruit traits.</title>
        <authorList>
            <person name="Hazzouri K.M."/>
            <person name="Gros-Balthazard M."/>
            <person name="Flowers J.M."/>
            <person name="Copetti D."/>
            <person name="Lemansour A."/>
            <person name="Lebrun M."/>
            <person name="Masmoudi K."/>
            <person name="Ferrand S."/>
            <person name="Dhar M.I."/>
            <person name="Fresquez Z.A."/>
            <person name="Rosas U."/>
            <person name="Zhang J."/>
            <person name="Talag J."/>
            <person name="Lee S."/>
            <person name="Kudrna D."/>
            <person name="Powell R.F."/>
            <person name="Leitch I.J."/>
            <person name="Krueger R.R."/>
            <person name="Wing R.A."/>
            <person name="Amiri K.M.A."/>
            <person name="Purugganan M.D."/>
        </authorList>
    </citation>
    <scope>NUCLEOTIDE SEQUENCE [LARGE SCALE GENOMIC DNA]</scope>
    <source>
        <strain evidence="8">cv. Khalas</strain>
    </source>
</reference>
<keyword evidence="3" id="KW-0238">DNA-binding</keyword>
<evidence type="ECO:0000256" key="4">
    <source>
        <dbReference type="ARBA" id="ARBA00023163"/>
    </source>
</evidence>
<dbReference type="GO" id="GO:0005634">
    <property type="term" value="C:nucleus"/>
    <property type="evidence" value="ECO:0007669"/>
    <property type="project" value="UniProtKB-SubCell"/>
</dbReference>
<name>A0A8B8J3M3_PHODC</name>
<protein>
    <submittedName>
        <fullName evidence="9">Two-component response regulator ORR24-like</fullName>
    </submittedName>
</protein>
<evidence type="ECO:0000256" key="5">
    <source>
        <dbReference type="ARBA" id="ARBA00023242"/>
    </source>
</evidence>
<dbReference type="PROSITE" id="PS50110">
    <property type="entry name" value="RESPONSE_REGULATORY"/>
    <property type="match status" value="1"/>
</dbReference>
<gene>
    <name evidence="9" type="primary">LOC103704970</name>
</gene>
<evidence type="ECO:0000256" key="6">
    <source>
        <dbReference type="PROSITE-ProRule" id="PRU00169"/>
    </source>
</evidence>
<dbReference type="GO" id="GO:0045893">
    <property type="term" value="P:positive regulation of DNA-templated transcription"/>
    <property type="evidence" value="ECO:0007669"/>
    <property type="project" value="InterPro"/>
</dbReference>
<dbReference type="GO" id="GO:0003700">
    <property type="term" value="F:DNA-binding transcription factor activity"/>
    <property type="evidence" value="ECO:0007669"/>
    <property type="project" value="InterPro"/>
</dbReference>
<dbReference type="InterPro" id="IPR044825">
    <property type="entry name" value="GLK1/2-like"/>
</dbReference>
<sequence>MSIDATMEVMMKGIREGACYFLPKPMSIDLVRNLWIHVIWKKFSDEKEIKRLRRESEKGKAPLVSDSRAPDDRAACKVITIDDHGSYKAKMKQVLEQEDDPATPKKPRVIWTPELNRKFEGAIAYLGIEQAIPSKIAELMNVEGIDRHHVGSHLQKYRIRLRQEKERQEACVYWNQFHCTINPSYQAGYMLVPQAATYPTGVNVPGAGNAVFGSFSGSVQPQQVGGCAQQHYNTNCFPNTAFGATGAGMNAQTFSSNPAQNIREENTVSMTEFAAFNNNFQAPGTSTPGYHAADGLAPSGLLMDSIQPLPTNMGQENPGVHEAASSSMPIEDGDIEKFIEELLKED</sequence>
<dbReference type="Gene3D" id="1.10.10.60">
    <property type="entry name" value="Homeodomain-like"/>
    <property type="match status" value="1"/>
</dbReference>
<dbReference type="KEGG" id="pda:103704970"/>
<keyword evidence="4" id="KW-0804">Transcription</keyword>
<reference evidence="9" key="2">
    <citation type="submission" date="2025-08" db="UniProtKB">
        <authorList>
            <consortium name="RefSeq"/>
        </authorList>
    </citation>
    <scope>IDENTIFICATION</scope>
    <source>
        <tissue evidence="9">Young leaves</tissue>
    </source>
</reference>
<dbReference type="Proteomes" id="UP000228380">
    <property type="component" value="Chromosome 8"/>
</dbReference>
<dbReference type="SUPFAM" id="SSF46689">
    <property type="entry name" value="Homeodomain-like"/>
    <property type="match status" value="1"/>
</dbReference>
<dbReference type="OrthoDB" id="773104at2759"/>
<comment type="caution">
    <text evidence="6">Lacks conserved residue(s) required for the propagation of feature annotation.</text>
</comment>
<dbReference type="InterPro" id="IPR001789">
    <property type="entry name" value="Sig_transdc_resp-reg_receiver"/>
</dbReference>
<organism evidence="8 9">
    <name type="scientific">Phoenix dactylifera</name>
    <name type="common">Date palm</name>
    <dbReference type="NCBI Taxonomy" id="42345"/>
    <lineage>
        <taxon>Eukaryota</taxon>
        <taxon>Viridiplantae</taxon>
        <taxon>Streptophyta</taxon>
        <taxon>Embryophyta</taxon>
        <taxon>Tracheophyta</taxon>
        <taxon>Spermatophyta</taxon>
        <taxon>Magnoliopsida</taxon>
        <taxon>Liliopsida</taxon>
        <taxon>Arecaceae</taxon>
        <taxon>Coryphoideae</taxon>
        <taxon>Phoeniceae</taxon>
        <taxon>Phoenix</taxon>
    </lineage>
</organism>
<feature type="domain" description="Response regulatory" evidence="7">
    <location>
        <begin position="1"/>
        <end position="39"/>
    </location>
</feature>
<accession>A0A8B8J3M3</accession>
<dbReference type="InterPro" id="IPR009057">
    <property type="entry name" value="Homeodomain-like_sf"/>
</dbReference>
<dbReference type="AlphaFoldDB" id="A0A8B8J3M3"/>
<dbReference type="FunFam" id="1.10.10.60:FF:000007">
    <property type="entry name" value="Two-component response regulator"/>
    <property type="match status" value="1"/>
</dbReference>
<dbReference type="PANTHER" id="PTHR31312">
    <property type="entry name" value="TRANSCRIPTION ACTIVATOR GLK1"/>
    <property type="match status" value="1"/>
</dbReference>
<comment type="subcellular location">
    <subcellularLocation>
        <location evidence="1">Nucleus</location>
    </subcellularLocation>
</comment>
<keyword evidence="5" id="KW-0539">Nucleus</keyword>
<keyword evidence="8" id="KW-1185">Reference proteome</keyword>
<evidence type="ECO:0000259" key="7">
    <source>
        <dbReference type="PROSITE" id="PS50110"/>
    </source>
</evidence>
<dbReference type="PANTHER" id="PTHR31312:SF4">
    <property type="entry name" value="TWO-COMPONENT RESPONSE REGULATOR-LIKE APRR2"/>
    <property type="match status" value="1"/>
</dbReference>
<proteinExistence type="predicted"/>
<evidence type="ECO:0000313" key="8">
    <source>
        <dbReference type="Proteomes" id="UP000228380"/>
    </source>
</evidence>
<dbReference type="GO" id="GO:0000160">
    <property type="term" value="P:phosphorelay signal transduction system"/>
    <property type="evidence" value="ECO:0007669"/>
    <property type="project" value="InterPro"/>
</dbReference>
<keyword evidence="2" id="KW-0805">Transcription regulation</keyword>
<evidence type="ECO:0000256" key="1">
    <source>
        <dbReference type="ARBA" id="ARBA00004123"/>
    </source>
</evidence>
<evidence type="ECO:0000256" key="3">
    <source>
        <dbReference type="ARBA" id="ARBA00023125"/>
    </source>
</evidence>
<dbReference type="RefSeq" id="XP_026659563.2">
    <property type="nucleotide sequence ID" value="XM_026803762.2"/>
</dbReference>